<dbReference type="EMBL" id="LAZR01032819">
    <property type="protein sequence ID" value="KKL49828.1"/>
    <property type="molecule type" value="Genomic_DNA"/>
</dbReference>
<sequence length="120" mass="13647">GTVLLYYQILYSRDSSLTKLEGTWYEDSYASATFDPDGSFFWQDPFGCVYDGQASIIDPDYSVYVLAMTVSLRQPTSLCSWTGGPYTGLGVLTDGWVTNDLFVMHINRDMLFFASWFLRL</sequence>
<reference evidence="1" key="1">
    <citation type="journal article" date="2015" name="Nature">
        <title>Complex archaea that bridge the gap between prokaryotes and eukaryotes.</title>
        <authorList>
            <person name="Spang A."/>
            <person name="Saw J.H."/>
            <person name="Jorgensen S.L."/>
            <person name="Zaremba-Niedzwiedzka K."/>
            <person name="Martijn J."/>
            <person name="Lind A.E."/>
            <person name="van Eijk R."/>
            <person name="Schleper C."/>
            <person name="Guy L."/>
            <person name="Ettema T.J."/>
        </authorList>
    </citation>
    <scope>NUCLEOTIDE SEQUENCE</scope>
</reference>
<accession>A0A0F9CKK0</accession>
<name>A0A0F9CKK0_9ZZZZ</name>
<protein>
    <submittedName>
        <fullName evidence="1">Uncharacterized protein</fullName>
    </submittedName>
</protein>
<dbReference type="AlphaFoldDB" id="A0A0F9CKK0"/>
<gene>
    <name evidence="1" type="ORF">LCGC14_2311580</name>
</gene>
<proteinExistence type="predicted"/>
<feature type="non-terminal residue" evidence="1">
    <location>
        <position position="1"/>
    </location>
</feature>
<comment type="caution">
    <text evidence="1">The sequence shown here is derived from an EMBL/GenBank/DDBJ whole genome shotgun (WGS) entry which is preliminary data.</text>
</comment>
<evidence type="ECO:0000313" key="1">
    <source>
        <dbReference type="EMBL" id="KKL49828.1"/>
    </source>
</evidence>
<organism evidence="1">
    <name type="scientific">marine sediment metagenome</name>
    <dbReference type="NCBI Taxonomy" id="412755"/>
    <lineage>
        <taxon>unclassified sequences</taxon>
        <taxon>metagenomes</taxon>
        <taxon>ecological metagenomes</taxon>
    </lineage>
</organism>